<sequence>MSAAKGDTKGCPRCNCCFIVPPVVLREHSRDATLDRRIRTKLQDTYLEVTRLKLLREASRVAALNEQPQSMLGAPGAVQPQQQVFDCQHRQSLPGIPIAAPASAADAAIKTTYTVTARVDDFYRQVLGRNSIDNRGIDIASSVHYRMNFDNAFWNGQQMVYGDGDGQLFSEFYKSPDVIGHELTHGVTQYESGLSYEGESGALNESISDVFGAVFNQWVNNWAVTETKGWLIGAGIMGQRALANGKTCLRDMLEPAADHCLSAQPASYEHFDPTADVHINSGIPNRAFAALAQAAGGNAWDRALKVWYAVCTGGDLHSNATFVDFAQLTIAKSEELYEREFASFARQAWTSVQLPI</sequence>
<feature type="domain" description="Peptidase M4" evidence="9">
    <location>
        <begin position="106"/>
        <end position="189"/>
    </location>
</feature>
<keyword evidence="12" id="KW-1185">Reference proteome</keyword>
<dbReference type="Gene3D" id="3.10.170.10">
    <property type="match status" value="1"/>
</dbReference>
<evidence type="ECO:0000256" key="3">
    <source>
        <dbReference type="ARBA" id="ARBA00022723"/>
    </source>
</evidence>
<dbReference type="PANTHER" id="PTHR43579">
    <property type="match status" value="1"/>
</dbReference>
<dbReference type="Gene3D" id="1.10.390.10">
    <property type="entry name" value="Neutral Protease Domain 2"/>
    <property type="match status" value="1"/>
</dbReference>
<dbReference type="InterPro" id="IPR052759">
    <property type="entry name" value="Metalloprotease_M4"/>
</dbReference>
<proteinExistence type="inferred from homology"/>
<comment type="subcellular location">
    <subcellularLocation>
        <location evidence="8">Secreted</location>
    </subcellularLocation>
</comment>
<dbReference type="InterPro" id="IPR027268">
    <property type="entry name" value="Peptidase_M4/M1_CTD_sf"/>
</dbReference>
<evidence type="ECO:0000256" key="7">
    <source>
        <dbReference type="PIRSR" id="PIRSR623612-1"/>
    </source>
</evidence>
<dbReference type="SUPFAM" id="SSF55486">
    <property type="entry name" value="Metalloproteases ('zincins'), catalytic domain"/>
    <property type="match status" value="1"/>
</dbReference>
<comment type="cofactor">
    <cofactor evidence="8">
        <name>Zn(2+)</name>
        <dbReference type="ChEBI" id="CHEBI:29105"/>
    </cofactor>
</comment>
<protein>
    <recommendedName>
        <fullName evidence="8">Neutral metalloproteinase</fullName>
        <ecNumber evidence="8">3.4.24.-</ecNumber>
    </recommendedName>
</protein>
<dbReference type="CDD" id="cd09597">
    <property type="entry name" value="M4_TLP"/>
    <property type="match status" value="1"/>
</dbReference>
<dbReference type="Proteomes" id="UP000494365">
    <property type="component" value="Unassembled WGS sequence"/>
</dbReference>
<gene>
    <name evidence="11" type="ORF">LMG28614_06493</name>
</gene>
<dbReference type="GO" id="GO:0004222">
    <property type="term" value="F:metalloendopeptidase activity"/>
    <property type="evidence" value="ECO:0007669"/>
    <property type="project" value="UniProtKB-UniRule"/>
</dbReference>
<dbReference type="GO" id="GO:0005576">
    <property type="term" value="C:extracellular region"/>
    <property type="evidence" value="ECO:0007669"/>
    <property type="project" value="UniProtKB-SubCell"/>
</dbReference>
<dbReference type="InterPro" id="IPR001570">
    <property type="entry name" value="Peptidase_M4_C_domain"/>
</dbReference>
<evidence type="ECO:0000256" key="1">
    <source>
        <dbReference type="ARBA" id="ARBA00009388"/>
    </source>
</evidence>
<accession>A0A6S7BN68</accession>
<keyword evidence="5 8" id="KW-0862">Zinc</keyword>
<feature type="active site" description="Proton donor" evidence="7">
    <location>
        <position position="278"/>
    </location>
</feature>
<dbReference type="GO" id="GO:0046872">
    <property type="term" value="F:metal ion binding"/>
    <property type="evidence" value="ECO:0007669"/>
    <property type="project" value="UniProtKB-UniRule"/>
</dbReference>
<name>A0A6S7BN68_9BURK</name>
<dbReference type="PRINTS" id="PR00730">
    <property type="entry name" value="THERMOLYSIN"/>
</dbReference>
<dbReference type="InterPro" id="IPR023612">
    <property type="entry name" value="Peptidase_M4"/>
</dbReference>
<evidence type="ECO:0000256" key="6">
    <source>
        <dbReference type="ARBA" id="ARBA00023049"/>
    </source>
</evidence>
<evidence type="ECO:0000256" key="5">
    <source>
        <dbReference type="ARBA" id="ARBA00022833"/>
    </source>
</evidence>
<dbReference type="InterPro" id="IPR013856">
    <property type="entry name" value="Peptidase_M4_domain"/>
</dbReference>
<dbReference type="PANTHER" id="PTHR43579:SF1">
    <property type="entry name" value="NEUTRAL METALLOPROTEINASE"/>
    <property type="match status" value="1"/>
</dbReference>
<organism evidence="11 12">
    <name type="scientific">Paraburkholderia ultramafica</name>
    <dbReference type="NCBI Taxonomy" id="1544867"/>
    <lineage>
        <taxon>Bacteria</taxon>
        <taxon>Pseudomonadati</taxon>
        <taxon>Pseudomonadota</taxon>
        <taxon>Betaproteobacteria</taxon>
        <taxon>Burkholderiales</taxon>
        <taxon>Burkholderiaceae</taxon>
        <taxon>Paraburkholderia</taxon>
    </lineage>
</organism>
<reference evidence="11 12" key="1">
    <citation type="submission" date="2020-04" db="EMBL/GenBank/DDBJ databases">
        <authorList>
            <person name="De Canck E."/>
        </authorList>
    </citation>
    <scope>NUCLEOTIDE SEQUENCE [LARGE SCALE GENOMIC DNA]</scope>
    <source>
        <strain evidence="11 12">LMG 28614</strain>
    </source>
</reference>
<dbReference type="EMBL" id="CADIKK010000047">
    <property type="protein sequence ID" value="CAB3806895.1"/>
    <property type="molecule type" value="Genomic_DNA"/>
</dbReference>
<dbReference type="GO" id="GO:0006508">
    <property type="term" value="P:proteolysis"/>
    <property type="evidence" value="ECO:0007669"/>
    <property type="project" value="UniProtKB-KW"/>
</dbReference>
<keyword evidence="3" id="KW-0479">Metal-binding</keyword>
<comment type="similarity">
    <text evidence="1 8">Belongs to the peptidase M4 family.</text>
</comment>
<dbReference type="Pfam" id="PF02868">
    <property type="entry name" value="Peptidase_M4_C"/>
    <property type="match status" value="1"/>
</dbReference>
<evidence type="ECO:0000313" key="11">
    <source>
        <dbReference type="EMBL" id="CAB3806895.1"/>
    </source>
</evidence>
<keyword evidence="8" id="KW-0964">Secreted</keyword>
<evidence type="ECO:0000256" key="8">
    <source>
        <dbReference type="RuleBase" id="RU366073"/>
    </source>
</evidence>
<evidence type="ECO:0000259" key="9">
    <source>
        <dbReference type="Pfam" id="PF01447"/>
    </source>
</evidence>
<evidence type="ECO:0000313" key="12">
    <source>
        <dbReference type="Proteomes" id="UP000494365"/>
    </source>
</evidence>
<evidence type="ECO:0000259" key="10">
    <source>
        <dbReference type="Pfam" id="PF02868"/>
    </source>
</evidence>
<feature type="domain" description="Peptidase M4 C-terminal" evidence="10">
    <location>
        <begin position="192"/>
        <end position="353"/>
    </location>
</feature>
<comment type="function">
    <text evidence="8">Extracellular zinc metalloprotease.</text>
</comment>
<dbReference type="EC" id="3.4.24.-" evidence="8"/>
<evidence type="ECO:0000256" key="2">
    <source>
        <dbReference type="ARBA" id="ARBA00022670"/>
    </source>
</evidence>
<keyword evidence="2 8" id="KW-0645">Protease</keyword>
<keyword evidence="4 8" id="KW-0378">Hydrolase</keyword>
<evidence type="ECO:0000256" key="4">
    <source>
        <dbReference type="ARBA" id="ARBA00022801"/>
    </source>
</evidence>
<dbReference type="RefSeq" id="WP_175153401.1">
    <property type="nucleotide sequence ID" value="NZ_CADIKK010000047.1"/>
</dbReference>
<keyword evidence="6 8" id="KW-0482">Metalloprotease</keyword>
<feature type="active site" evidence="7">
    <location>
        <position position="182"/>
    </location>
</feature>
<dbReference type="Pfam" id="PF01447">
    <property type="entry name" value="Peptidase_M4"/>
    <property type="match status" value="1"/>
</dbReference>
<dbReference type="AlphaFoldDB" id="A0A6S7BN68"/>